<evidence type="ECO:0000256" key="4">
    <source>
        <dbReference type="ARBA" id="ARBA00051722"/>
    </source>
</evidence>
<dbReference type="EMBL" id="QVTD01000003">
    <property type="protein sequence ID" value="RFU64751.1"/>
    <property type="molecule type" value="Genomic_DNA"/>
</dbReference>
<dbReference type="EC" id="3.1.3.48" evidence="5"/>
<evidence type="ECO:0000313" key="7">
    <source>
        <dbReference type="Proteomes" id="UP000262939"/>
    </source>
</evidence>
<evidence type="ECO:0000256" key="3">
    <source>
        <dbReference type="ARBA" id="ARBA00022912"/>
    </source>
</evidence>
<comment type="similarity">
    <text evidence="1 5">Belongs to the metallo-dependent hydrolases superfamily. CpsB/CapC family.</text>
</comment>
<keyword evidence="7" id="KW-1185">Reference proteome</keyword>
<organism evidence="6 7">
    <name type="scientific">Peribacillus glennii</name>
    <dbReference type="NCBI Taxonomy" id="2303991"/>
    <lineage>
        <taxon>Bacteria</taxon>
        <taxon>Bacillati</taxon>
        <taxon>Bacillota</taxon>
        <taxon>Bacilli</taxon>
        <taxon>Bacillales</taxon>
        <taxon>Bacillaceae</taxon>
        <taxon>Peribacillus</taxon>
    </lineage>
</organism>
<evidence type="ECO:0000256" key="5">
    <source>
        <dbReference type="PIRNR" id="PIRNR016557"/>
    </source>
</evidence>
<accession>A0A372LEK7</accession>
<dbReference type="Proteomes" id="UP000262939">
    <property type="component" value="Unassembled WGS sequence"/>
</dbReference>
<evidence type="ECO:0000313" key="6">
    <source>
        <dbReference type="EMBL" id="RFU64751.1"/>
    </source>
</evidence>
<dbReference type="PANTHER" id="PTHR39181:SF1">
    <property type="entry name" value="TYROSINE-PROTEIN PHOSPHATASE YWQE"/>
    <property type="match status" value="1"/>
</dbReference>
<dbReference type="GO" id="GO:0030145">
    <property type="term" value="F:manganese ion binding"/>
    <property type="evidence" value="ECO:0007669"/>
    <property type="project" value="UniProtKB-UniRule"/>
</dbReference>
<keyword evidence="3 5" id="KW-0904">Protein phosphatase</keyword>
<dbReference type="PIRSF" id="PIRSF016557">
    <property type="entry name" value="Caps_synth_CpsB"/>
    <property type="match status" value="1"/>
</dbReference>
<dbReference type="PANTHER" id="PTHR39181">
    <property type="entry name" value="TYROSINE-PROTEIN PHOSPHATASE YWQE"/>
    <property type="match status" value="1"/>
</dbReference>
<proteinExistence type="inferred from homology"/>
<evidence type="ECO:0000256" key="2">
    <source>
        <dbReference type="ARBA" id="ARBA00022801"/>
    </source>
</evidence>
<reference evidence="6 7" key="1">
    <citation type="submission" date="2018-08" db="EMBL/GenBank/DDBJ databases">
        <title>Bacillus chawlae sp. nov., Bacillus glennii sp. nov., and Bacillus saganii sp. nov. Isolated from the Vehicle Assembly Building at Kennedy Space Center where the Viking Spacecraft were Assembled.</title>
        <authorList>
            <person name="Seuylemezian A."/>
            <person name="Vaishampayan P."/>
        </authorList>
    </citation>
    <scope>NUCLEOTIDE SEQUENCE [LARGE SCALE GENOMIC DNA]</scope>
    <source>
        <strain evidence="6 7">V44-8</strain>
    </source>
</reference>
<dbReference type="GO" id="GO:0004725">
    <property type="term" value="F:protein tyrosine phosphatase activity"/>
    <property type="evidence" value="ECO:0007669"/>
    <property type="project" value="UniProtKB-UniRule"/>
</dbReference>
<dbReference type="SUPFAM" id="SSF89550">
    <property type="entry name" value="PHP domain-like"/>
    <property type="match status" value="1"/>
</dbReference>
<dbReference type="AlphaFoldDB" id="A0A372LEK7"/>
<comment type="catalytic activity">
    <reaction evidence="4 5">
        <text>O-phospho-L-tyrosyl-[protein] + H2O = L-tyrosyl-[protein] + phosphate</text>
        <dbReference type="Rhea" id="RHEA:10684"/>
        <dbReference type="Rhea" id="RHEA-COMP:10136"/>
        <dbReference type="Rhea" id="RHEA-COMP:20101"/>
        <dbReference type="ChEBI" id="CHEBI:15377"/>
        <dbReference type="ChEBI" id="CHEBI:43474"/>
        <dbReference type="ChEBI" id="CHEBI:46858"/>
        <dbReference type="ChEBI" id="CHEBI:61978"/>
        <dbReference type="EC" id="3.1.3.48"/>
    </reaction>
</comment>
<dbReference type="InterPro" id="IPR016667">
    <property type="entry name" value="Caps_polysacc_synth_CpsB/CapC"/>
</dbReference>
<dbReference type="RefSeq" id="WP_117320926.1">
    <property type="nucleotide sequence ID" value="NZ_QVTD01000003.1"/>
</dbReference>
<dbReference type="Pfam" id="PF19567">
    <property type="entry name" value="CpsB_CapC"/>
    <property type="match status" value="1"/>
</dbReference>
<dbReference type="Gene3D" id="3.20.20.140">
    <property type="entry name" value="Metal-dependent hydrolases"/>
    <property type="match status" value="1"/>
</dbReference>
<keyword evidence="2 5" id="KW-0378">Hydrolase</keyword>
<protein>
    <recommendedName>
        <fullName evidence="5">Tyrosine-protein phosphatase</fullName>
        <ecNumber evidence="5">3.1.3.48</ecNumber>
    </recommendedName>
</protein>
<gene>
    <name evidence="6" type="ORF">D0466_02165</name>
</gene>
<dbReference type="OrthoDB" id="9788539at2"/>
<sequence length="254" mass="28642">MIDIHCHILPYIDDGPSNFQDCLDMASRAVSSGITHVFATPHHLNGRYENPKIEVLRDVNNFNKLLSQLDIPLVVHLGQELRIHPELVNSLENDEILTLDNRGKYLLLELPSGEVPSYAQELVYELLLKGITPIIAHPERNLGIIEDSNLLFELVQEGALTQLTSGSIIGHFGKKIKHFSNKIIDHHLAHFVASDAHNNGSRRFTLQEAYEAITKTYGIGYTMYFKENAELLIKGQSLSISQPLQMKKRILGIF</sequence>
<comment type="caution">
    <text evidence="6">The sequence shown here is derived from an EMBL/GenBank/DDBJ whole genome shotgun (WGS) entry which is preliminary data.</text>
</comment>
<name>A0A372LEK7_9BACI</name>
<evidence type="ECO:0000256" key="1">
    <source>
        <dbReference type="ARBA" id="ARBA00005750"/>
    </source>
</evidence>
<dbReference type="InterPro" id="IPR016195">
    <property type="entry name" value="Pol/histidinol_Pase-like"/>
</dbReference>